<reference evidence="3" key="2">
    <citation type="submission" date="2019-09" db="UniProtKB">
        <authorList>
            <consortium name="WormBaseParasite"/>
        </authorList>
    </citation>
    <scope>IDENTIFICATION</scope>
</reference>
<accession>A0A3P7YXK5</accession>
<gene>
    <name evidence="1" type="ORF">HPBE_LOCUS9790</name>
</gene>
<evidence type="ECO:0000313" key="2">
    <source>
        <dbReference type="Proteomes" id="UP000050761"/>
    </source>
</evidence>
<dbReference type="EMBL" id="UZAH01026548">
    <property type="protein sequence ID" value="VDO82269.1"/>
    <property type="molecule type" value="Genomic_DNA"/>
</dbReference>
<keyword evidence="2" id="KW-1185">Reference proteome</keyword>
<sequence length="98" mass="11393">MHLDSMAVSEAAYQLGMTHFRYAEYGLKPHFLDLWRQHLETLVKKLRFTDPKEQAIFCEAFCDLTAFVAETMNFAYSQCQQQAALNSRKKPDRDSPKS</sequence>
<protein>
    <submittedName>
        <fullName evidence="3">HTH araC/xylS-type domain-containing protein</fullName>
    </submittedName>
</protein>
<reference evidence="1 2" key="1">
    <citation type="submission" date="2018-11" db="EMBL/GenBank/DDBJ databases">
        <authorList>
            <consortium name="Pathogen Informatics"/>
        </authorList>
    </citation>
    <scope>NUCLEOTIDE SEQUENCE [LARGE SCALE GENOMIC DNA]</scope>
</reference>
<evidence type="ECO:0000313" key="1">
    <source>
        <dbReference type="EMBL" id="VDO82269.1"/>
    </source>
</evidence>
<evidence type="ECO:0000313" key="3">
    <source>
        <dbReference type="WBParaSite" id="HPBE_0000978901-mRNA-1"/>
    </source>
</evidence>
<dbReference type="Proteomes" id="UP000050761">
    <property type="component" value="Unassembled WGS sequence"/>
</dbReference>
<dbReference type="WBParaSite" id="HPBE_0000978901-mRNA-1">
    <property type="protein sequence ID" value="HPBE_0000978901-mRNA-1"/>
    <property type="gene ID" value="HPBE_0000978901"/>
</dbReference>
<dbReference type="AlphaFoldDB" id="A0A3P7YXK5"/>
<proteinExistence type="predicted"/>
<organism evidence="1">
    <name type="scientific">Heligmosomoides polygyrus</name>
    <name type="common">Parasitic roundworm</name>
    <dbReference type="NCBI Taxonomy" id="6339"/>
    <lineage>
        <taxon>Eukaryota</taxon>
        <taxon>Metazoa</taxon>
        <taxon>Ecdysozoa</taxon>
        <taxon>Nematoda</taxon>
        <taxon>Chromadorea</taxon>
        <taxon>Rhabditida</taxon>
        <taxon>Rhabditina</taxon>
        <taxon>Rhabditomorpha</taxon>
        <taxon>Strongyloidea</taxon>
        <taxon>Heligmosomidae</taxon>
        <taxon>Heligmosomoides</taxon>
    </lineage>
</organism>
<dbReference type="OrthoDB" id="5858596at2759"/>
<name>A0A3P7YXK5_HELPZ</name>